<protein>
    <submittedName>
        <fullName evidence="1">Uncharacterized protein</fullName>
    </submittedName>
</protein>
<name>A0A2M7RP10_9BACT</name>
<sequence>MNNQEKHVGNFGEILKRDMEKTPKVKETIRHILHEEKGVENPTDETSAGAVLNEVKELADNKKKKVVENKRKEELYNKFVEVEILGNLEKKGEETYVLAKIKGITTFVRVPDGFWVNPQKEKKPWICFVSHLEEQQSKGKEGKIYYFADLMPFGGKKQEEKITEQEINDKVNSGIKMLKEKDLFDEKGEKLEQEYLKEAENNLLKYLEPEIFEKAKKAGINNSEIKKLITEEISIEEISKMIMAREKEKEIKPQIEIKEVKSIEQGEIVEVRQIIPAKIEDKISDNRLRAVLYINNKFTAIKFPAFLSIEQVEEIVKKYDGVPIQYLTSAKDKKGKDIFKGYFDILVEERIKAGTKNLEITEKIIFEKIRDYKKMIKQQIRDRELPVEEAERELLLFMFYNALGKDLLEFEAENRRKLEIEEEAPLTNETIKKILLKTKNMHFFKKQNFDLKEK</sequence>
<dbReference type="EMBL" id="PFMI01000009">
    <property type="protein sequence ID" value="PIZ01205.1"/>
    <property type="molecule type" value="Genomic_DNA"/>
</dbReference>
<proteinExistence type="predicted"/>
<accession>A0A2M7RP10</accession>
<comment type="caution">
    <text evidence="1">The sequence shown here is derived from an EMBL/GenBank/DDBJ whole genome shotgun (WGS) entry which is preliminary data.</text>
</comment>
<gene>
    <name evidence="1" type="ORF">COY61_00390</name>
</gene>
<evidence type="ECO:0000313" key="2">
    <source>
        <dbReference type="Proteomes" id="UP000229371"/>
    </source>
</evidence>
<evidence type="ECO:0000313" key="1">
    <source>
        <dbReference type="EMBL" id="PIZ01205.1"/>
    </source>
</evidence>
<organism evidence="1 2">
    <name type="scientific">bacterium (Candidatus Gribaldobacteria) CG_4_10_14_0_8_um_filter_33_9</name>
    <dbReference type="NCBI Taxonomy" id="2014266"/>
    <lineage>
        <taxon>Bacteria</taxon>
        <taxon>Candidatus Gribaldobacteria</taxon>
    </lineage>
</organism>
<dbReference type="AlphaFoldDB" id="A0A2M7RP10"/>
<dbReference type="Proteomes" id="UP000229371">
    <property type="component" value="Unassembled WGS sequence"/>
</dbReference>
<reference evidence="2" key="1">
    <citation type="submission" date="2017-09" db="EMBL/GenBank/DDBJ databases">
        <title>Depth-based differentiation of microbial function through sediment-hosted aquifers and enrichment of novel symbionts in the deep terrestrial subsurface.</title>
        <authorList>
            <person name="Probst A.J."/>
            <person name="Ladd B."/>
            <person name="Jarett J.K."/>
            <person name="Geller-Mcgrath D.E."/>
            <person name="Sieber C.M.K."/>
            <person name="Emerson J.B."/>
            <person name="Anantharaman K."/>
            <person name="Thomas B.C."/>
            <person name="Malmstrom R."/>
            <person name="Stieglmeier M."/>
            <person name="Klingl A."/>
            <person name="Woyke T."/>
            <person name="Ryan C.M."/>
            <person name="Banfield J.F."/>
        </authorList>
    </citation>
    <scope>NUCLEOTIDE SEQUENCE [LARGE SCALE GENOMIC DNA]</scope>
</reference>